<proteinExistence type="predicted"/>
<reference evidence="1" key="1">
    <citation type="submission" date="2022-07" db="EMBL/GenBank/DDBJ databases">
        <title>Genome Sequence of Phlebia brevispora.</title>
        <authorList>
            <person name="Buettner E."/>
        </authorList>
    </citation>
    <scope>NUCLEOTIDE SEQUENCE</scope>
    <source>
        <strain evidence="1">MPL23</strain>
    </source>
</reference>
<name>A0ACC1RUS2_9APHY</name>
<dbReference type="EMBL" id="JANHOG010002195">
    <property type="protein sequence ID" value="KAJ3526060.1"/>
    <property type="molecule type" value="Genomic_DNA"/>
</dbReference>
<comment type="caution">
    <text evidence="1">The sequence shown here is derived from an EMBL/GenBank/DDBJ whole genome shotgun (WGS) entry which is preliminary data.</text>
</comment>
<keyword evidence="2" id="KW-1185">Reference proteome</keyword>
<gene>
    <name evidence="1" type="ORF">NM688_g8309</name>
</gene>
<evidence type="ECO:0000313" key="2">
    <source>
        <dbReference type="Proteomes" id="UP001148662"/>
    </source>
</evidence>
<accession>A0ACC1RUS2</accession>
<dbReference type="Proteomes" id="UP001148662">
    <property type="component" value="Unassembled WGS sequence"/>
</dbReference>
<protein>
    <submittedName>
        <fullName evidence="1">Uncharacterized protein</fullName>
    </submittedName>
</protein>
<evidence type="ECO:0000313" key="1">
    <source>
        <dbReference type="EMBL" id="KAJ3526060.1"/>
    </source>
</evidence>
<sequence>MFSLASHFFRGTDRWHCIAQKQLSALATESLLSAPEWTAACISLTTKAGVILKVDDTNAWLAHRILSRIDDRNEGTKPSDASTSPYHPLHTVNHGSTEMENPRYEMWREQFIVNDSLYPDDMIQVLRNITNRTTSLDGWTFWRIRRLQDIERGASTT</sequence>
<organism evidence="1 2">
    <name type="scientific">Phlebia brevispora</name>
    <dbReference type="NCBI Taxonomy" id="194682"/>
    <lineage>
        <taxon>Eukaryota</taxon>
        <taxon>Fungi</taxon>
        <taxon>Dikarya</taxon>
        <taxon>Basidiomycota</taxon>
        <taxon>Agaricomycotina</taxon>
        <taxon>Agaricomycetes</taxon>
        <taxon>Polyporales</taxon>
        <taxon>Meruliaceae</taxon>
        <taxon>Phlebia</taxon>
    </lineage>
</organism>